<geneLocation type="plasmid" evidence="6 7">
    <name>unnamed3</name>
</geneLocation>
<dbReference type="Gene3D" id="1.10.10.1320">
    <property type="entry name" value="Anti-sigma factor, zinc-finger domain"/>
    <property type="match status" value="1"/>
</dbReference>
<accession>A0AAX3EQJ6</accession>
<dbReference type="AlphaFoldDB" id="A0AAX3EQJ6"/>
<dbReference type="InterPro" id="IPR041916">
    <property type="entry name" value="Anti_sigma_zinc_sf"/>
</dbReference>
<keyword evidence="2" id="KW-0804">Transcription</keyword>
<evidence type="ECO:0000313" key="7">
    <source>
        <dbReference type="Proteomes" id="UP001163293"/>
    </source>
</evidence>
<feature type="transmembrane region" description="Helical" evidence="4">
    <location>
        <begin position="118"/>
        <end position="138"/>
    </location>
</feature>
<evidence type="ECO:0000256" key="1">
    <source>
        <dbReference type="ARBA" id="ARBA00023015"/>
    </source>
</evidence>
<evidence type="ECO:0000256" key="4">
    <source>
        <dbReference type="SAM" id="Phobius"/>
    </source>
</evidence>
<keyword evidence="4" id="KW-0472">Membrane</keyword>
<reference evidence="6" key="1">
    <citation type="submission" date="2022-07" db="EMBL/GenBank/DDBJ databases">
        <authorList>
            <person name="Wu T."/>
        </authorList>
    </citation>
    <scope>NUCLEOTIDE SEQUENCE</scope>
    <source>
        <strain evidence="6">SD-1</strain>
        <plasmid evidence="6">unnamed3</plasmid>
    </source>
</reference>
<evidence type="ECO:0000313" key="6">
    <source>
        <dbReference type="EMBL" id="UYW00052.1"/>
    </source>
</evidence>
<dbReference type="Pfam" id="PF13490">
    <property type="entry name" value="zf-HC2"/>
    <property type="match status" value="1"/>
</dbReference>
<dbReference type="InterPro" id="IPR027383">
    <property type="entry name" value="Znf_put"/>
</dbReference>
<organism evidence="6 7">
    <name type="scientific">Paenarthrobacter ureafaciens</name>
    <dbReference type="NCBI Taxonomy" id="37931"/>
    <lineage>
        <taxon>Bacteria</taxon>
        <taxon>Bacillati</taxon>
        <taxon>Actinomycetota</taxon>
        <taxon>Actinomycetes</taxon>
        <taxon>Micrococcales</taxon>
        <taxon>Micrococcaceae</taxon>
        <taxon>Paenarthrobacter</taxon>
    </lineage>
</organism>
<feature type="region of interest" description="Disordered" evidence="3">
    <location>
        <begin position="74"/>
        <end position="96"/>
    </location>
</feature>
<keyword evidence="4" id="KW-1133">Transmembrane helix</keyword>
<evidence type="ECO:0000256" key="3">
    <source>
        <dbReference type="SAM" id="MobiDB-lite"/>
    </source>
</evidence>
<dbReference type="EMBL" id="CP101188">
    <property type="protein sequence ID" value="UYW00052.1"/>
    <property type="molecule type" value="Genomic_DNA"/>
</dbReference>
<sequence>MNTDPADHDALHHLVGAYVLGALEPGERALFDQHLTLCPRCSGELKSLSALAGFLNTVPAETAIRMAAPQTAAGPVHRIRGSSAPRAGAPEATDQPGLAPLMAQLATRRRRTRRRTTGLVSGTAAAFLVIGFAAGPALTGSPKPEESYTSSAASGPQVQLGLVKKAWGTELALDGRGLPDRGVISLWVRDTSGNYDRAASWNATAQGRAKVTGATPVTIEDVETIEIRDTAGQKIAVLARAANN</sequence>
<gene>
    <name evidence="6" type="ORF">NL394_23185</name>
</gene>
<keyword evidence="6" id="KW-0614">Plasmid</keyword>
<evidence type="ECO:0000256" key="2">
    <source>
        <dbReference type="ARBA" id="ARBA00023163"/>
    </source>
</evidence>
<name>A0AAX3EQJ6_PAEUR</name>
<feature type="domain" description="Putative zinc-finger" evidence="5">
    <location>
        <begin position="12"/>
        <end position="41"/>
    </location>
</feature>
<dbReference type="RefSeq" id="WP_011689564.1">
    <property type="nucleotide sequence ID" value="NZ_CP101182.1"/>
</dbReference>
<dbReference type="Proteomes" id="UP001163293">
    <property type="component" value="Plasmid unnamed3"/>
</dbReference>
<evidence type="ECO:0000259" key="5">
    <source>
        <dbReference type="Pfam" id="PF13490"/>
    </source>
</evidence>
<keyword evidence="4" id="KW-0812">Transmembrane</keyword>
<keyword evidence="7" id="KW-1185">Reference proteome</keyword>
<proteinExistence type="predicted"/>
<protein>
    <submittedName>
        <fullName evidence="6">Zf-HC2 domain-containing protein</fullName>
    </submittedName>
</protein>
<keyword evidence="1" id="KW-0805">Transcription regulation</keyword>